<evidence type="ECO:0000313" key="4">
    <source>
        <dbReference type="Proteomes" id="UP000541610"/>
    </source>
</evidence>
<keyword evidence="2" id="KW-0732">Signal</keyword>
<proteinExistence type="predicted"/>
<feature type="region of interest" description="Disordered" evidence="1">
    <location>
        <begin position="307"/>
        <end position="343"/>
    </location>
</feature>
<gene>
    <name evidence="3" type="ORF">FOZ60_005810</name>
</gene>
<accession>A0A7J6PFT6</accession>
<organism evidence="3 4">
    <name type="scientific">Perkinsus olseni</name>
    <name type="common">Perkinsus atlanticus</name>
    <dbReference type="NCBI Taxonomy" id="32597"/>
    <lineage>
        <taxon>Eukaryota</taxon>
        <taxon>Sar</taxon>
        <taxon>Alveolata</taxon>
        <taxon>Perkinsozoa</taxon>
        <taxon>Perkinsea</taxon>
        <taxon>Perkinsida</taxon>
        <taxon>Perkinsidae</taxon>
        <taxon>Perkinsus</taxon>
    </lineage>
</organism>
<name>A0A7J6PFT6_PEROL</name>
<feature type="signal peptide" evidence="2">
    <location>
        <begin position="1"/>
        <end position="19"/>
    </location>
</feature>
<dbReference type="Proteomes" id="UP000541610">
    <property type="component" value="Unassembled WGS sequence"/>
</dbReference>
<protein>
    <submittedName>
        <fullName evidence="3">Uncharacterized protein</fullName>
    </submittedName>
</protein>
<dbReference type="AlphaFoldDB" id="A0A7J6PFT6"/>
<evidence type="ECO:0000256" key="2">
    <source>
        <dbReference type="SAM" id="SignalP"/>
    </source>
</evidence>
<sequence>MNRLLRLVLCLGSLRSCQGVRTAGQTWSKVFGHQPREENIEMDYLNPVENGVVEWIDPEDSEVKQNVTETTIFCELRTQDNMAVFLNIDRLTGKKKVDKVVCPIMNYGKVSAEHAVEYFPETVNSDPHEYDVLVLQYDINHAGSPPITDDNMRTACFDVFHKIFGFYAERVPIMIPHEPDEADEPLNRLNREICRNIKDAKALPEELQEGTYWEGWWRIRQVFDPKNERLKCTIVKRLRLIGSQTRDVNIIIAEGVMRISANLGGKREPVRLNDALLAKLRRYEVLSKDEETPSRCEVFIKGMHRHITKDETPTDTPTHTDTQYSPVYSDTTSSSTDSQGSSSYADSLKAVFDYIMEHVPRSPE</sequence>
<feature type="chain" id="PRO_5029751575" evidence="2">
    <location>
        <begin position="20"/>
        <end position="364"/>
    </location>
</feature>
<reference evidence="3 4" key="1">
    <citation type="submission" date="2020-04" db="EMBL/GenBank/DDBJ databases">
        <title>Perkinsus olseni comparative genomics.</title>
        <authorList>
            <person name="Bogema D.R."/>
        </authorList>
    </citation>
    <scope>NUCLEOTIDE SEQUENCE [LARGE SCALE GENOMIC DNA]</scope>
    <source>
        <strain evidence="3">00978-12</strain>
    </source>
</reference>
<feature type="compositionally biased region" description="Low complexity" evidence="1">
    <location>
        <begin position="314"/>
        <end position="343"/>
    </location>
</feature>
<comment type="caution">
    <text evidence="3">The sequence shown here is derived from an EMBL/GenBank/DDBJ whole genome shotgun (WGS) entry which is preliminary data.</text>
</comment>
<evidence type="ECO:0000313" key="3">
    <source>
        <dbReference type="EMBL" id="KAF4695073.1"/>
    </source>
</evidence>
<dbReference type="EMBL" id="JABANP010000024">
    <property type="protein sequence ID" value="KAF4695073.1"/>
    <property type="molecule type" value="Genomic_DNA"/>
</dbReference>
<evidence type="ECO:0000256" key="1">
    <source>
        <dbReference type="SAM" id="MobiDB-lite"/>
    </source>
</evidence>